<gene>
    <name evidence="3" type="ORF">PN645_04785</name>
</gene>
<dbReference type="PANTHER" id="PTHR43265:SF1">
    <property type="entry name" value="ESTERASE ESTD"/>
    <property type="match status" value="1"/>
</dbReference>
<evidence type="ECO:0000256" key="1">
    <source>
        <dbReference type="SAM" id="SignalP"/>
    </source>
</evidence>
<dbReference type="AlphaFoldDB" id="A0AAW6FGS6"/>
<proteinExistence type="predicted"/>
<feature type="domain" description="AB hydrolase-1" evidence="2">
    <location>
        <begin position="86"/>
        <end position="351"/>
    </location>
</feature>
<evidence type="ECO:0000259" key="2">
    <source>
        <dbReference type="Pfam" id="PF12697"/>
    </source>
</evidence>
<feature type="signal peptide" evidence="1">
    <location>
        <begin position="1"/>
        <end position="21"/>
    </location>
</feature>
<evidence type="ECO:0000313" key="3">
    <source>
        <dbReference type="EMBL" id="MDB9222323.1"/>
    </source>
</evidence>
<organism evidence="3 4">
    <name type="scientific">Odoribacter splanchnicus</name>
    <dbReference type="NCBI Taxonomy" id="28118"/>
    <lineage>
        <taxon>Bacteria</taxon>
        <taxon>Pseudomonadati</taxon>
        <taxon>Bacteroidota</taxon>
        <taxon>Bacteroidia</taxon>
        <taxon>Bacteroidales</taxon>
        <taxon>Odoribacteraceae</taxon>
        <taxon>Odoribacter</taxon>
    </lineage>
</organism>
<reference evidence="3" key="1">
    <citation type="submission" date="2023-01" db="EMBL/GenBank/DDBJ databases">
        <title>Human gut microbiome strain richness.</title>
        <authorList>
            <person name="Chen-Liaw A."/>
        </authorList>
    </citation>
    <scope>NUCLEOTIDE SEQUENCE</scope>
    <source>
        <strain evidence="3">RTP21484st1_B7_RTP21484_190118</strain>
    </source>
</reference>
<protein>
    <submittedName>
        <fullName evidence="3">Alpha/beta fold hydrolase</fullName>
    </submittedName>
</protein>
<dbReference type="SUPFAM" id="SSF53474">
    <property type="entry name" value="alpha/beta-Hydrolases"/>
    <property type="match status" value="1"/>
</dbReference>
<feature type="chain" id="PRO_5043980952" evidence="1">
    <location>
        <begin position="22"/>
        <end position="374"/>
    </location>
</feature>
<comment type="caution">
    <text evidence="3">The sequence shown here is derived from an EMBL/GenBank/DDBJ whole genome shotgun (WGS) entry which is preliminary data.</text>
</comment>
<dbReference type="GO" id="GO:0052689">
    <property type="term" value="F:carboxylic ester hydrolase activity"/>
    <property type="evidence" value="ECO:0007669"/>
    <property type="project" value="TreeGrafter"/>
</dbReference>
<keyword evidence="3" id="KW-0378">Hydrolase</keyword>
<dbReference type="Proteomes" id="UP001212263">
    <property type="component" value="Unassembled WGS sequence"/>
</dbReference>
<sequence length="374" mass="41495">MKNIFLFIFLFACLQIFPASAREYLSQASDTVVFPVGCEGREITVAVNDTICLSGTLTIPADGQKSHPAVVIISGTGQQDRDGTFGPHRPFCRIAAYLAVQGVAVLRTDDRGTGRSTGVYAEATTRDFADDALLMVAALKRQPGIDPQRIGLLGHSEGGAAVMMAAKNSSDVAFVITLAGLSTDGLTALKLQNNGLIRAARHQNDTWKEANIAFLEQLFGWVAAVPAGQRLEESVKAEYYAWLKQQPDTLLKILNLKHREDIYISRYLQVADTRWYREMMAYEPADYVPFVRVPVLAFYGEKDVMVPAAENSDHLERLLKQGGNTCYRIVNMPGLNHMMQHCIYGTPDEYVSLEEDIAPEVLGRIGEWLKERYK</sequence>
<dbReference type="PANTHER" id="PTHR43265">
    <property type="entry name" value="ESTERASE ESTD"/>
    <property type="match status" value="1"/>
</dbReference>
<accession>A0AAW6FGS6</accession>
<dbReference type="Pfam" id="PF12697">
    <property type="entry name" value="Abhydrolase_6"/>
    <property type="match status" value="1"/>
</dbReference>
<dbReference type="InterPro" id="IPR000073">
    <property type="entry name" value="AB_hydrolase_1"/>
</dbReference>
<dbReference type="Gene3D" id="3.40.50.1820">
    <property type="entry name" value="alpha/beta hydrolase"/>
    <property type="match status" value="1"/>
</dbReference>
<name>A0AAW6FGS6_9BACT</name>
<keyword evidence="1" id="KW-0732">Signal</keyword>
<dbReference type="InterPro" id="IPR053145">
    <property type="entry name" value="AB_hydrolase_Est10"/>
</dbReference>
<evidence type="ECO:0000313" key="4">
    <source>
        <dbReference type="Proteomes" id="UP001212263"/>
    </source>
</evidence>
<dbReference type="InterPro" id="IPR029058">
    <property type="entry name" value="AB_hydrolase_fold"/>
</dbReference>
<dbReference type="RefSeq" id="WP_272054133.1">
    <property type="nucleotide sequence ID" value="NZ_JAQMRB010000005.1"/>
</dbReference>
<dbReference type="EMBL" id="JAQMRD010000004">
    <property type="protein sequence ID" value="MDB9222323.1"/>
    <property type="molecule type" value="Genomic_DNA"/>
</dbReference>